<dbReference type="SUPFAM" id="SSF50630">
    <property type="entry name" value="Acid proteases"/>
    <property type="match status" value="1"/>
</dbReference>
<dbReference type="PRINTS" id="PR00792">
    <property type="entry name" value="PEPSIN"/>
</dbReference>
<dbReference type="Proteomes" id="UP001231189">
    <property type="component" value="Unassembled WGS sequence"/>
</dbReference>
<keyword evidence="5" id="KW-0325">Glycoprotein</keyword>
<dbReference type="PROSITE" id="PS00141">
    <property type="entry name" value="ASP_PROTEASE"/>
    <property type="match status" value="1"/>
</dbReference>
<dbReference type="InterPro" id="IPR051708">
    <property type="entry name" value="Plant_Aspart_Prot_A1"/>
</dbReference>
<dbReference type="InterPro" id="IPR032861">
    <property type="entry name" value="TAXi_N"/>
</dbReference>
<evidence type="ECO:0000256" key="1">
    <source>
        <dbReference type="ARBA" id="ARBA00007447"/>
    </source>
</evidence>
<dbReference type="Gene3D" id="2.40.70.10">
    <property type="entry name" value="Acid Proteases"/>
    <property type="match status" value="2"/>
</dbReference>
<dbReference type="PANTHER" id="PTHR47967">
    <property type="entry name" value="OS07G0603500 PROTEIN-RELATED"/>
    <property type="match status" value="1"/>
</dbReference>
<dbReference type="Pfam" id="PF14541">
    <property type="entry name" value="TAXi_C"/>
    <property type="match status" value="1"/>
</dbReference>
<evidence type="ECO:0000256" key="6">
    <source>
        <dbReference type="PIRSR" id="PIRSR601461-1"/>
    </source>
</evidence>
<dbReference type="InterPro" id="IPR034161">
    <property type="entry name" value="Pepsin-like_plant"/>
</dbReference>
<name>A0AAD8TDS7_LOLMU</name>
<comment type="caution">
    <text evidence="10">The sequence shown here is derived from an EMBL/GenBank/DDBJ whole genome shotgun (WGS) entry which is preliminary data.</text>
</comment>
<sequence length="432" mass="44995">MASTALAVLTFAVFIRTFPPITCAIDNHGFRGSLTRVHKHSSNYSADVHRDTRRLAFLTPAPTTSPAIALALQALAENGAGAYHVSLSIGTPPLTFPAILDTGSDLVWTQCAPCTECFEQPTPLYDPARSSTFSTLPCASPLCRSLPSPFRRACNASGGCAYDYRYVVGFTAGRLAAETLAIGGASFRDVAFGCSTANAGYMDGASGILGLGRGPLSLVSQLGVGRFSYCLRSDAGASPILFGSLANLTTGDGVQSTPLVQNPTVPVQRAPYYYVNLTGVRIGAADLPVTPATFGFTSTGAGGVIVDSGTTFSYLAKAGYAMLERAFLSQTAGLLTRVSGAPFDFDLCFEAADVDAVLVPGLVLSFAGGAEYSVPRRSYFDAVDEEGRVACLLVLPTGGVSVIGNVMQMDLHLLYDLDGGTMSFAPADCATI</sequence>
<dbReference type="AlphaFoldDB" id="A0AAD8TDS7"/>
<evidence type="ECO:0000256" key="2">
    <source>
        <dbReference type="ARBA" id="ARBA00022670"/>
    </source>
</evidence>
<dbReference type="Pfam" id="PF14543">
    <property type="entry name" value="TAXi_N"/>
    <property type="match status" value="1"/>
</dbReference>
<keyword evidence="11" id="KW-1185">Reference proteome</keyword>
<evidence type="ECO:0000256" key="4">
    <source>
        <dbReference type="ARBA" id="ARBA00022801"/>
    </source>
</evidence>
<dbReference type="FunFam" id="2.40.70.10:FF:000033">
    <property type="entry name" value="Aspartyl protease family protein"/>
    <property type="match status" value="1"/>
</dbReference>
<dbReference type="InterPro" id="IPR033121">
    <property type="entry name" value="PEPTIDASE_A1"/>
</dbReference>
<dbReference type="PROSITE" id="PS51767">
    <property type="entry name" value="PEPTIDASE_A1"/>
    <property type="match status" value="1"/>
</dbReference>
<dbReference type="EMBL" id="JAUUTY010000002">
    <property type="protein sequence ID" value="KAK1679994.1"/>
    <property type="molecule type" value="Genomic_DNA"/>
</dbReference>
<dbReference type="CDD" id="cd05476">
    <property type="entry name" value="pepsin_A_like_plant"/>
    <property type="match status" value="1"/>
</dbReference>
<dbReference type="PANTHER" id="PTHR47967:SF68">
    <property type="entry name" value="OS07G0533000 PROTEIN"/>
    <property type="match status" value="1"/>
</dbReference>
<evidence type="ECO:0000259" key="9">
    <source>
        <dbReference type="PROSITE" id="PS51767"/>
    </source>
</evidence>
<proteinExistence type="inferred from homology"/>
<feature type="active site" evidence="6">
    <location>
        <position position="101"/>
    </location>
</feature>
<dbReference type="InterPro" id="IPR001969">
    <property type="entry name" value="Aspartic_peptidase_AS"/>
</dbReference>
<evidence type="ECO:0000256" key="8">
    <source>
        <dbReference type="SAM" id="SignalP"/>
    </source>
</evidence>
<keyword evidence="4 7" id="KW-0378">Hydrolase</keyword>
<organism evidence="10 11">
    <name type="scientific">Lolium multiflorum</name>
    <name type="common">Italian ryegrass</name>
    <name type="synonym">Lolium perenne subsp. multiflorum</name>
    <dbReference type="NCBI Taxonomy" id="4521"/>
    <lineage>
        <taxon>Eukaryota</taxon>
        <taxon>Viridiplantae</taxon>
        <taxon>Streptophyta</taxon>
        <taxon>Embryophyta</taxon>
        <taxon>Tracheophyta</taxon>
        <taxon>Spermatophyta</taxon>
        <taxon>Magnoliopsida</taxon>
        <taxon>Liliopsida</taxon>
        <taxon>Poales</taxon>
        <taxon>Poaceae</taxon>
        <taxon>BOP clade</taxon>
        <taxon>Pooideae</taxon>
        <taxon>Poodae</taxon>
        <taxon>Poeae</taxon>
        <taxon>Poeae Chloroplast Group 2 (Poeae type)</taxon>
        <taxon>Loliodinae</taxon>
        <taxon>Loliinae</taxon>
        <taxon>Lolium</taxon>
    </lineage>
</organism>
<feature type="chain" id="PRO_5042011885" description="Peptidase A1 domain-containing protein" evidence="8">
    <location>
        <begin position="25"/>
        <end position="432"/>
    </location>
</feature>
<protein>
    <recommendedName>
        <fullName evidence="9">Peptidase A1 domain-containing protein</fullName>
    </recommendedName>
</protein>
<evidence type="ECO:0000313" key="11">
    <source>
        <dbReference type="Proteomes" id="UP001231189"/>
    </source>
</evidence>
<evidence type="ECO:0000256" key="7">
    <source>
        <dbReference type="RuleBase" id="RU000454"/>
    </source>
</evidence>
<evidence type="ECO:0000256" key="3">
    <source>
        <dbReference type="ARBA" id="ARBA00022750"/>
    </source>
</evidence>
<keyword evidence="3 7" id="KW-0064">Aspartyl protease</keyword>
<feature type="signal peptide" evidence="8">
    <location>
        <begin position="1"/>
        <end position="24"/>
    </location>
</feature>
<dbReference type="GO" id="GO:0004190">
    <property type="term" value="F:aspartic-type endopeptidase activity"/>
    <property type="evidence" value="ECO:0007669"/>
    <property type="project" value="UniProtKB-KW"/>
</dbReference>
<reference evidence="10" key="1">
    <citation type="submission" date="2023-07" db="EMBL/GenBank/DDBJ databases">
        <title>A chromosome-level genome assembly of Lolium multiflorum.</title>
        <authorList>
            <person name="Chen Y."/>
            <person name="Copetti D."/>
            <person name="Kolliker R."/>
            <person name="Studer B."/>
        </authorList>
    </citation>
    <scope>NUCLEOTIDE SEQUENCE</scope>
    <source>
        <strain evidence="10">02402/16</strain>
        <tissue evidence="10">Leaf</tissue>
    </source>
</reference>
<gene>
    <name evidence="10" type="ORF">QYE76_040842</name>
</gene>
<evidence type="ECO:0000313" key="10">
    <source>
        <dbReference type="EMBL" id="KAK1679994.1"/>
    </source>
</evidence>
<comment type="similarity">
    <text evidence="1 7">Belongs to the peptidase A1 family.</text>
</comment>
<keyword evidence="2 7" id="KW-0645">Protease</keyword>
<evidence type="ECO:0000256" key="5">
    <source>
        <dbReference type="ARBA" id="ARBA00023180"/>
    </source>
</evidence>
<dbReference type="GO" id="GO:0005576">
    <property type="term" value="C:extracellular region"/>
    <property type="evidence" value="ECO:0007669"/>
    <property type="project" value="TreeGrafter"/>
</dbReference>
<dbReference type="InterPro" id="IPR001461">
    <property type="entry name" value="Aspartic_peptidase_A1"/>
</dbReference>
<dbReference type="InterPro" id="IPR032799">
    <property type="entry name" value="TAXi_C"/>
</dbReference>
<dbReference type="GO" id="GO:0006508">
    <property type="term" value="P:proteolysis"/>
    <property type="evidence" value="ECO:0007669"/>
    <property type="project" value="UniProtKB-KW"/>
</dbReference>
<dbReference type="InterPro" id="IPR021109">
    <property type="entry name" value="Peptidase_aspartic_dom_sf"/>
</dbReference>
<keyword evidence="8" id="KW-0732">Signal</keyword>
<feature type="active site" evidence="6">
    <location>
        <position position="307"/>
    </location>
</feature>
<feature type="domain" description="Peptidase A1" evidence="9">
    <location>
        <begin position="83"/>
        <end position="425"/>
    </location>
</feature>
<accession>A0AAD8TDS7</accession>